<dbReference type="InterPro" id="IPR007462">
    <property type="entry name" value="COV1-like"/>
</dbReference>
<keyword evidence="1" id="KW-1133">Transmembrane helix</keyword>
<reference evidence="2" key="1">
    <citation type="submission" date="2022-11" db="EMBL/GenBank/DDBJ databases">
        <title>Dyadobacter pollutisoli sp. nov., isolated from plastic dumped soil.</title>
        <authorList>
            <person name="Kim J.M."/>
            <person name="Kim K.R."/>
            <person name="Lee J.K."/>
            <person name="Hao L."/>
            <person name="Jeon C.O."/>
        </authorList>
    </citation>
    <scope>NUCLEOTIDE SEQUENCE</scope>
    <source>
        <strain evidence="2">U1</strain>
    </source>
</reference>
<dbReference type="Pfam" id="PF04367">
    <property type="entry name" value="DUF502"/>
    <property type="match status" value="1"/>
</dbReference>
<evidence type="ECO:0000313" key="2">
    <source>
        <dbReference type="EMBL" id="WAC09747.1"/>
    </source>
</evidence>
<name>A0A9E8N8A2_9BACT</name>
<dbReference type="AlphaFoldDB" id="A0A9E8N8A2"/>
<dbReference type="EMBL" id="CP112998">
    <property type="protein sequence ID" value="WAC09747.1"/>
    <property type="molecule type" value="Genomic_DNA"/>
</dbReference>
<keyword evidence="1" id="KW-0472">Membrane</keyword>
<dbReference type="RefSeq" id="WP_244820861.1">
    <property type="nucleotide sequence ID" value="NZ_CP112998.1"/>
</dbReference>
<keyword evidence="3" id="KW-1185">Reference proteome</keyword>
<sequence>MEIKNFFFKRIISYFIRGLVLVAPLYATALIIWTGVEYLDNILPIDIPISNEQSVYLPGLGVLIIILGIVLLGFLFSTIIPQSFFKFTESIMRRLPLVSLIYYSIKDLILAFVGDKKKFNQPVLVTMYKETDIKKIGFITQTDLSHLKIADHVAVYMPLSYSLSGELFIVPTEHVTLLEAKSTDVMKMLVSGGVSVKVSKEETPEEEEI</sequence>
<evidence type="ECO:0000313" key="3">
    <source>
        <dbReference type="Proteomes" id="UP001164653"/>
    </source>
</evidence>
<gene>
    <name evidence="2" type="ORF">ON006_18530</name>
</gene>
<dbReference type="PANTHER" id="PTHR31876">
    <property type="entry name" value="COV-LIKE PROTEIN 1"/>
    <property type="match status" value="1"/>
</dbReference>
<feature type="transmembrane region" description="Helical" evidence="1">
    <location>
        <begin position="55"/>
        <end position="76"/>
    </location>
</feature>
<dbReference type="Proteomes" id="UP001164653">
    <property type="component" value="Chromosome"/>
</dbReference>
<feature type="transmembrane region" description="Helical" evidence="1">
    <location>
        <begin position="12"/>
        <end position="35"/>
    </location>
</feature>
<protein>
    <submittedName>
        <fullName evidence="2">DUF502 domain-containing protein</fullName>
    </submittedName>
</protein>
<keyword evidence="1" id="KW-0812">Transmembrane</keyword>
<accession>A0A9E8N8A2</accession>
<dbReference type="PANTHER" id="PTHR31876:SF26">
    <property type="entry name" value="PROTEIN LIKE COV 2"/>
    <property type="match status" value="1"/>
</dbReference>
<organism evidence="2 3">
    <name type="scientific">Dyadobacter pollutisoli</name>
    <dbReference type="NCBI Taxonomy" id="2910158"/>
    <lineage>
        <taxon>Bacteria</taxon>
        <taxon>Pseudomonadati</taxon>
        <taxon>Bacteroidota</taxon>
        <taxon>Cytophagia</taxon>
        <taxon>Cytophagales</taxon>
        <taxon>Spirosomataceae</taxon>
        <taxon>Dyadobacter</taxon>
    </lineage>
</organism>
<proteinExistence type="predicted"/>
<evidence type="ECO:0000256" key="1">
    <source>
        <dbReference type="SAM" id="Phobius"/>
    </source>
</evidence>
<dbReference type="KEGG" id="dpf:ON006_18530"/>